<organism evidence="8 9">
    <name type="scientific">Oculimacula yallundae</name>
    <dbReference type="NCBI Taxonomy" id="86028"/>
    <lineage>
        <taxon>Eukaryota</taxon>
        <taxon>Fungi</taxon>
        <taxon>Dikarya</taxon>
        <taxon>Ascomycota</taxon>
        <taxon>Pezizomycotina</taxon>
        <taxon>Leotiomycetes</taxon>
        <taxon>Helotiales</taxon>
        <taxon>Ploettnerulaceae</taxon>
        <taxon>Oculimacula</taxon>
    </lineage>
</organism>
<evidence type="ECO:0000313" key="9">
    <source>
        <dbReference type="Proteomes" id="UP001595075"/>
    </source>
</evidence>
<keyword evidence="5" id="KW-0285">Flavoprotein</keyword>
<protein>
    <recommendedName>
        <fullName evidence="5">Amine oxidase</fullName>
        <ecNumber evidence="5">1.4.3.-</ecNumber>
    </recommendedName>
</protein>
<comment type="catalytic activity">
    <reaction evidence="4">
        <text>a secondary aliphatic amine + O2 + H2O = a primary amine + an aldehyde + H2O2</text>
        <dbReference type="Rhea" id="RHEA:26414"/>
        <dbReference type="ChEBI" id="CHEBI:15377"/>
        <dbReference type="ChEBI" id="CHEBI:15379"/>
        <dbReference type="ChEBI" id="CHEBI:16240"/>
        <dbReference type="ChEBI" id="CHEBI:17478"/>
        <dbReference type="ChEBI" id="CHEBI:58855"/>
        <dbReference type="ChEBI" id="CHEBI:65296"/>
        <dbReference type="EC" id="1.4.3.4"/>
    </reaction>
</comment>
<dbReference type="PANTHER" id="PTHR43563:SF14">
    <property type="entry name" value="AMINE OXIDASE"/>
    <property type="match status" value="1"/>
</dbReference>
<dbReference type="InterPro" id="IPR050703">
    <property type="entry name" value="Flavin_MAO"/>
</dbReference>
<dbReference type="Pfam" id="PF01593">
    <property type="entry name" value="Amino_oxidase"/>
    <property type="match status" value="1"/>
</dbReference>
<dbReference type="PRINTS" id="PR00757">
    <property type="entry name" value="AMINEOXDASEF"/>
</dbReference>
<dbReference type="Gene3D" id="1.10.405.10">
    <property type="entry name" value="Guanine Nucleotide Dissociation Inhibitor, domain 1"/>
    <property type="match status" value="1"/>
</dbReference>
<evidence type="ECO:0000256" key="3">
    <source>
        <dbReference type="ARBA" id="ARBA00023002"/>
    </source>
</evidence>
<proteinExistence type="inferred from homology"/>
<dbReference type="SUPFAM" id="SSF55298">
    <property type="entry name" value="YjgF-like"/>
    <property type="match status" value="1"/>
</dbReference>
<dbReference type="InterPro" id="IPR036188">
    <property type="entry name" value="FAD/NAD-bd_sf"/>
</dbReference>
<dbReference type="InterPro" id="IPR001613">
    <property type="entry name" value="Flavin_amine_oxidase"/>
</dbReference>
<accession>A0ABR4CNC0</accession>
<dbReference type="SUPFAM" id="SSF51905">
    <property type="entry name" value="FAD/NAD(P)-binding domain"/>
    <property type="match status" value="1"/>
</dbReference>
<keyword evidence="5" id="KW-0274">FAD</keyword>
<evidence type="ECO:0000256" key="4">
    <source>
        <dbReference type="ARBA" id="ARBA00048448"/>
    </source>
</evidence>
<evidence type="ECO:0000256" key="2">
    <source>
        <dbReference type="ARBA" id="ARBA00005995"/>
    </source>
</evidence>
<evidence type="ECO:0000256" key="6">
    <source>
        <dbReference type="SAM" id="MobiDB-lite"/>
    </source>
</evidence>
<comment type="similarity">
    <text evidence="2 5">Belongs to the flavin monoamine oxidase family.</text>
</comment>
<dbReference type="Gene3D" id="3.90.660.10">
    <property type="match status" value="1"/>
</dbReference>
<dbReference type="PANTHER" id="PTHR43563">
    <property type="entry name" value="AMINE OXIDASE"/>
    <property type="match status" value="1"/>
</dbReference>
<dbReference type="InterPro" id="IPR035959">
    <property type="entry name" value="RutC-like_sf"/>
</dbReference>
<dbReference type="Gene3D" id="3.50.50.60">
    <property type="entry name" value="FAD/NAD(P)-binding domain"/>
    <property type="match status" value="1"/>
</dbReference>
<feature type="region of interest" description="Disordered" evidence="6">
    <location>
        <begin position="480"/>
        <end position="500"/>
    </location>
</feature>
<dbReference type="Pfam" id="PF01042">
    <property type="entry name" value="Ribonuc_L-PSP"/>
    <property type="match status" value="1"/>
</dbReference>
<dbReference type="EC" id="1.4.3.-" evidence="5"/>
<name>A0ABR4CNC0_9HELO</name>
<dbReference type="Proteomes" id="UP001595075">
    <property type="component" value="Unassembled WGS sequence"/>
</dbReference>
<comment type="caution">
    <text evidence="8">The sequence shown here is derived from an EMBL/GenBank/DDBJ whole genome shotgun (WGS) entry which is preliminary data.</text>
</comment>
<keyword evidence="9" id="KW-1185">Reference proteome</keyword>
<gene>
    <name evidence="8" type="ORF">VTL71DRAFT_14038</name>
</gene>
<feature type="domain" description="Amine oxidase" evidence="7">
    <location>
        <begin position="170"/>
        <end position="622"/>
    </location>
</feature>
<comment type="cofactor">
    <cofactor evidence="1 5">
        <name>FAD</name>
        <dbReference type="ChEBI" id="CHEBI:57692"/>
    </cofactor>
</comment>
<dbReference type="InterPro" id="IPR002937">
    <property type="entry name" value="Amino_oxidase"/>
</dbReference>
<reference evidence="8 9" key="1">
    <citation type="journal article" date="2024" name="Commun. Biol.">
        <title>Comparative genomic analysis of thermophilic fungi reveals convergent evolutionary adaptations and gene losses.</title>
        <authorList>
            <person name="Steindorff A.S."/>
            <person name="Aguilar-Pontes M.V."/>
            <person name="Robinson A.J."/>
            <person name="Andreopoulos B."/>
            <person name="LaButti K."/>
            <person name="Kuo A."/>
            <person name="Mondo S."/>
            <person name="Riley R."/>
            <person name="Otillar R."/>
            <person name="Haridas S."/>
            <person name="Lipzen A."/>
            <person name="Grimwood J."/>
            <person name="Schmutz J."/>
            <person name="Clum A."/>
            <person name="Reid I.D."/>
            <person name="Moisan M.C."/>
            <person name="Butler G."/>
            <person name="Nguyen T.T.M."/>
            <person name="Dewar K."/>
            <person name="Conant G."/>
            <person name="Drula E."/>
            <person name="Henrissat B."/>
            <person name="Hansel C."/>
            <person name="Singer S."/>
            <person name="Hutchinson M.I."/>
            <person name="de Vries R.P."/>
            <person name="Natvig D.O."/>
            <person name="Powell A.J."/>
            <person name="Tsang A."/>
            <person name="Grigoriev I.V."/>
        </authorList>
    </citation>
    <scope>NUCLEOTIDE SEQUENCE [LARGE SCALE GENOMIC DNA]</scope>
    <source>
        <strain evidence="8 9">CBS 494.80</strain>
    </source>
</reference>
<sequence>MASQHAPNKTLHGPVRYFDSLHLQTPQGYSHASQSQPGARVVEVAGQVGEDKDGKLADTFEAQASQAFANLKCAFAAAGAQPEHVLKIRIFIKDFQDDMFASLGKALTSVFDANHLPPALLASVPRLANSDWLIEVEGSAAVPVDTVSSLHLNDTSSVEEVDVAIVGAGLSGLQAAVDLQKAGINAVVFEAMDRPGGKTLSVPCVPNSTNKVDLGAAWINDTTQERVWALTQRLGLQTTEQRTEGWNFHIKSDGTVDKKPYGELRGSKDDLEKHLYPFFEGIEGLASTINLENPGASPNAEMLDSVTVLQWAEMKDSHPSVSILANVLLRAMLGVEADEISLLSYLTYIARNWGLTAMISDSKGGGQYLRVRGDVPRTGTQQFSLGLSQALAPGTLRLSAPVKKIEQLSSSAVRLEVGLSKVVYAKKVIVTVPTPVYSKIKWEPSLPSSKQLLADSTLLGAYSKFVLVYKEPWWRQGEYPSSGEVSGDPGQGPITFSRDTSFPEDDMWAITCFMCGNDGRKWSTLTAAARKKAVLDQVHAAMSSTFDVPQPIATHEIEWVKNEWVAGAPCPIMGVNTITAGADAALQEVFGAVHFAGTETATLGIGFMEGALRSGERAAAEVVEILGNRK</sequence>
<dbReference type="InterPro" id="IPR006175">
    <property type="entry name" value="YjgF/YER057c/UK114"/>
</dbReference>
<evidence type="ECO:0000256" key="5">
    <source>
        <dbReference type="RuleBase" id="RU362067"/>
    </source>
</evidence>
<evidence type="ECO:0000313" key="8">
    <source>
        <dbReference type="EMBL" id="KAL2071012.1"/>
    </source>
</evidence>
<evidence type="ECO:0000259" key="7">
    <source>
        <dbReference type="Pfam" id="PF01593"/>
    </source>
</evidence>
<evidence type="ECO:0000256" key="1">
    <source>
        <dbReference type="ARBA" id="ARBA00001974"/>
    </source>
</evidence>
<keyword evidence="3 5" id="KW-0560">Oxidoreductase</keyword>
<dbReference type="SUPFAM" id="SSF54373">
    <property type="entry name" value="FAD-linked reductases, C-terminal domain"/>
    <property type="match status" value="1"/>
</dbReference>
<dbReference type="Gene3D" id="3.30.1330.40">
    <property type="entry name" value="RutC-like"/>
    <property type="match status" value="1"/>
</dbReference>
<dbReference type="CDD" id="cd00448">
    <property type="entry name" value="YjgF_YER057c_UK114_family"/>
    <property type="match status" value="1"/>
</dbReference>
<dbReference type="EMBL" id="JAZHXI010000006">
    <property type="protein sequence ID" value="KAL2071012.1"/>
    <property type="molecule type" value="Genomic_DNA"/>
</dbReference>